<dbReference type="STRING" id="27342.A0A0H2RI52"/>
<gene>
    <name evidence="3" type="ORF">SCHPADRAFT_942154</name>
</gene>
<dbReference type="Proteomes" id="UP000053477">
    <property type="component" value="Unassembled WGS sequence"/>
</dbReference>
<dbReference type="InParanoid" id="A0A0H2RI52"/>
<evidence type="ECO:0000256" key="1">
    <source>
        <dbReference type="SAM" id="MobiDB-lite"/>
    </source>
</evidence>
<protein>
    <recommendedName>
        <fullName evidence="2">F-box domain-containing protein</fullName>
    </recommendedName>
</protein>
<dbReference type="SUPFAM" id="SSF81383">
    <property type="entry name" value="F-box domain"/>
    <property type="match status" value="1"/>
</dbReference>
<feature type="region of interest" description="Disordered" evidence="1">
    <location>
        <begin position="1"/>
        <end position="31"/>
    </location>
</feature>
<evidence type="ECO:0000259" key="2">
    <source>
        <dbReference type="Pfam" id="PF12937"/>
    </source>
</evidence>
<name>A0A0H2RI52_9AGAM</name>
<reference evidence="3 4" key="1">
    <citation type="submission" date="2015-04" db="EMBL/GenBank/DDBJ databases">
        <title>Complete genome sequence of Schizopora paradoxa KUC8140, a cosmopolitan wood degrader in East Asia.</title>
        <authorList>
            <consortium name="DOE Joint Genome Institute"/>
            <person name="Min B."/>
            <person name="Park H."/>
            <person name="Jang Y."/>
            <person name="Kim J.-J."/>
            <person name="Kim K.H."/>
            <person name="Pangilinan J."/>
            <person name="Lipzen A."/>
            <person name="Riley R."/>
            <person name="Grigoriev I.V."/>
            <person name="Spatafora J.W."/>
            <person name="Choi I.-G."/>
        </authorList>
    </citation>
    <scope>NUCLEOTIDE SEQUENCE [LARGE SCALE GENOMIC DNA]</scope>
    <source>
        <strain evidence="3 4">KUC8140</strain>
    </source>
</reference>
<keyword evidence="4" id="KW-1185">Reference proteome</keyword>
<dbReference type="OrthoDB" id="3226575at2759"/>
<evidence type="ECO:0000313" key="3">
    <source>
        <dbReference type="EMBL" id="KLO11317.1"/>
    </source>
</evidence>
<accession>A0A0H2RI52</accession>
<sequence length="568" mass="64878">MSNDNPHSDAPNPPAAPKDAGEERATFPYDDEEQLIVTRETDLLNQWIKEQGPPELATLEYRSRLWERAAGLKDSLKVLEAKRRGPHTWNDVREVARFRASWKTILWRIFPINELPPEILVTIFTMAILSHSSKEVTRSRLAVAGVCKQWRRVVHESPTMWSIIEFKTKPPFTDSVQALRRSKNAPLILLVDVRDPKWSTREADCSYTPSDMTALMSHIVPVMDRVTELYILCDTWKVVLAAIMQLRDVKAPALSRFEVLRSGKAYVSFERNGMPQELNRPIPLFRGGAPRLNHVSLDGVHVDWIRTPLKDIRTLEMRKMAMEVMPNLKIFRKMLLDSSGLRTLTLEGAGPQWVDEEADGWIPVEFPCLESLTLGDFAVDYGTFIIRLFNAPKLRRLTLCLLEEDCSALFAKMTNMFPDLTVLFLFDVGVKDDETTRKFFLSIPKLRYFKTMRMERDVFALLLQRVPKYPLNNATKQEETEVPPPTELVPLCPRIETAECGNGVTSDIALDFVASRAEMGLPLRRLLLPVTYFRSLEKEVSDVLRNTGILSLIPPGSRPELDVRYASD</sequence>
<organism evidence="3 4">
    <name type="scientific">Schizopora paradoxa</name>
    <dbReference type="NCBI Taxonomy" id="27342"/>
    <lineage>
        <taxon>Eukaryota</taxon>
        <taxon>Fungi</taxon>
        <taxon>Dikarya</taxon>
        <taxon>Basidiomycota</taxon>
        <taxon>Agaricomycotina</taxon>
        <taxon>Agaricomycetes</taxon>
        <taxon>Hymenochaetales</taxon>
        <taxon>Schizoporaceae</taxon>
        <taxon>Schizopora</taxon>
    </lineage>
</organism>
<dbReference type="InterPro" id="IPR001810">
    <property type="entry name" value="F-box_dom"/>
</dbReference>
<dbReference type="Pfam" id="PF12937">
    <property type="entry name" value="F-box-like"/>
    <property type="match status" value="1"/>
</dbReference>
<dbReference type="EMBL" id="KQ086003">
    <property type="protein sequence ID" value="KLO11317.1"/>
    <property type="molecule type" value="Genomic_DNA"/>
</dbReference>
<proteinExistence type="predicted"/>
<dbReference type="InterPro" id="IPR036047">
    <property type="entry name" value="F-box-like_dom_sf"/>
</dbReference>
<feature type="domain" description="F-box" evidence="2">
    <location>
        <begin position="112"/>
        <end position="162"/>
    </location>
</feature>
<dbReference type="AlphaFoldDB" id="A0A0H2RI52"/>
<evidence type="ECO:0000313" key="4">
    <source>
        <dbReference type="Proteomes" id="UP000053477"/>
    </source>
</evidence>
<dbReference type="Gene3D" id="1.20.1280.50">
    <property type="match status" value="1"/>
</dbReference>